<proteinExistence type="predicted"/>
<name>A0A9W6VMV6_9ACTN</name>
<feature type="region of interest" description="Disordered" evidence="1">
    <location>
        <begin position="114"/>
        <end position="150"/>
    </location>
</feature>
<dbReference type="EMBL" id="BSTJ01000001">
    <property type="protein sequence ID" value="GLY71931.1"/>
    <property type="molecule type" value="Genomic_DNA"/>
</dbReference>
<dbReference type="Pfam" id="PF11239">
    <property type="entry name" value="DUF3040"/>
    <property type="match status" value="1"/>
</dbReference>
<feature type="transmembrane region" description="Helical" evidence="2">
    <location>
        <begin position="85"/>
        <end position="105"/>
    </location>
</feature>
<keyword evidence="2" id="KW-0812">Transmembrane</keyword>
<evidence type="ECO:0000313" key="3">
    <source>
        <dbReference type="EMBL" id="GLY71931.1"/>
    </source>
</evidence>
<dbReference type="AlphaFoldDB" id="A0A9W6VMV6"/>
<feature type="transmembrane region" description="Helical" evidence="2">
    <location>
        <begin position="60"/>
        <end position="79"/>
    </location>
</feature>
<keyword evidence="2" id="KW-0472">Membrane</keyword>
<reference evidence="3" key="1">
    <citation type="submission" date="2023-03" db="EMBL/GenBank/DDBJ databases">
        <title>Actinoallomurus iriomotensis NBRC 103681.</title>
        <authorList>
            <person name="Ichikawa N."/>
            <person name="Sato H."/>
            <person name="Tonouchi N."/>
        </authorList>
    </citation>
    <scope>NUCLEOTIDE SEQUENCE</scope>
    <source>
        <strain evidence="3">NBRC 103681</strain>
    </source>
</reference>
<accession>A0A9W6VMV6</accession>
<dbReference type="InterPro" id="IPR021401">
    <property type="entry name" value="DUF3040"/>
</dbReference>
<evidence type="ECO:0000313" key="4">
    <source>
        <dbReference type="Proteomes" id="UP001165135"/>
    </source>
</evidence>
<gene>
    <name evidence="3" type="ORF">Airi01_001980</name>
</gene>
<organism evidence="3 4">
    <name type="scientific">Actinoallomurus iriomotensis</name>
    <dbReference type="NCBI Taxonomy" id="478107"/>
    <lineage>
        <taxon>Bacteria</taxon>
        <taxon>Bacillati</taxon>
        <taxon>Actinomycetota</taxon>
        <taxon>Actinomycetes</taxon>
        <taxon>Streptosporangiales</taxon>
        <taxon>Thermomonosporaceae</taxon>
        <taxon>Actinoallomurus</taxon>
    </lineage>
</organism>
<evidence type="ECO:0000256" key="2">
    <source>
        <dbReference type="SAM" id="Phobius"/>
    </source>
</evidence>
<comment type="caution">
    <text evidence="3">The sequence shown here is derived from an EMBL/GenBank/DDBJ whole genome shotgun (WGS) entry which is preliminary data.</text>
</comment>
<feature type="compositionally biased region" description="Basic and acidic residues" evidence="1">
    <location>
        <begin position="135"/>
        <end position="150"/>
    </location>
</feature>
<sequence length="150" mass="16674">MSPSGVGIPFAGLSLGGAVPLSDHEQRQLDQIERALYAEDPKFVSAVRSTDPKVHYKRRIWKAAIGFVLGLIVVMAGPILNTMPISIVISVAGFLLMVFCCAWGLTSWKRMTGIGAEPDPRKRSPKPSRGPKSSFMERMEERWRRRHEGP</sequence>
<dbReference type="Proteomes" id="UP001165135">
    <property type="component" value="Unassembled WGS sequence"/>
</dbReference>
<evidence type="ECO:0000256" key="1">
    <source>
        <dbReference type="SAM" id="MobiDB-lite"/>
    </source>
</evidence>
<protein>
    <submittedName>
        <fullName evidence="3">Membrane protein</fullName>
    </submittedName>
</protein>
<keyword evidence="2" id="KW-1133">Transmembrane helix</keyword>